<name>A0A8I1LWF0_PAEPO</name>
<sequence length="48" mass="5809">MRELLLAYIMSNGRYAPRFIERDPSCDAWMIVLLRYDFQPFLRKAANR</sequence>
<dbReference type="Proteomes" id="UP000650605">
    <property type="component" value="Unassembled WGS sequence"/>
</dbReference>
<dbReference type="AlphaFoldDB" id="A0A8I1LWF0"/>
<gene>
    <name evidence="1" type="ORF">JDW19_23020</name>
</gene>
<evidence type="ECO:0000313" key="1">
    <source>
        <dbReference type="EMBL" id="MBM0635978.1"/>
    </source>
</evidence>
<accession>A0A8I1LWF0</accession>
<comment type="caution">
    <text evidence="1">The sequence shown here is derived from an EMBL/GenBank/DDBJ whole genome shotgun (WGS) entry which is preliminary data.</text>
</comment>
<organism evidence="1 2">
    <name type="scientific">Paenibacillus polymyxa</name>
    <name type="common">Bacillus polymyxa</name>
    <dbReference type="NCBI Taxonomy" id="1406"/>
    <lineage>
        <taxon>Bacteria</taxon>
        <taxon>Bacillati</taxon>
        <taxon>Bacillota</taxon>
        <taxon>Bacilli</taxon>
        <taxon>Bacillales</taxon>
        <taxon>Paenibacillaceae</taxon>
        <taxon>Paenibacillus</taxon>
    </lineage>
</organism>
<protein>
    <submittedName>
        <fullName evidence="1">Uncharacterized protein</fullName>
    </submittedName>
</protein>
<evidence type="ECO:0000313" key="2">
    <source>
        <dbReference type="Proteomes" id="UP000650605"/>
    </source>
</evidence>
<reference evidence="1" key="1">
    <citation type="submission" date="2020-12" db="EMBL/GenBank/DDBJ databases">
        <title>Paenibacillus polymyxa LMG 27872: a double-edged sword.</title>
        <authorList>
            <person name="Langendries S."/>
            <person name="Garcia Mendez S."/>
            <person name="Beirinckx S."/>
            <person name="Viaene T."/>
            <person name="Baeyen S."/>
            <person name="Goeminne G."/>
            <person name="Willems A."/>
            <person name="Debode J."/>
            <person name="Goormachtig S."/>
        </authorList>
    </citation>
    <scope>NUCLEOTIDE SEQUENCE</scope>
    <source>
        <strain evidence="1">LMG 27872</strain>
    </source>
</reference>
<dbReference type="EMBL" id="JAEHFQ010000017">
    <property type="protein sequence ID" value="MBM0635978.1"/>
    <property type="molecule type" value="Genomic_DNA"/>
</dbReference>
<proteinExistence type="predicted"/>